<evidence type="ECO:0000313" key="3">
    <source>
        <dbReference type="EMBL" id="WEK34900.1"/>
    </source>
</evidence>
<dbReference type="Gene3D" id="2.180.10.10">
    <property type="entry name" value="RHS repeat-associated core"/>
    <property type="match status" value="2"/>
</dbReference>
<evidence type="ECO:0000259" key="2">
    <source>
        <dbReference type="Pfam" id="PF20041"/>
    </source>
</evidence>
<evidence type="ECO:0000256" key="1">
    <source>
        <dbReference type="SAM" id="SignalP"/>
    </source>
</evidence>
<feature type="signal peptide" evidence="1">
    <location>
        <begin position="1"/>
        <end position="22"/>
    </location>
</feature>
<keyword evidence="1" id="KW-0732">Signal</keyword>
<dbReference type="EMBL" id="CP119311">
    <property type="protein sequence ID" value="WEK34900.1"/>
    <property type="molecule type" value="Genomic_DNA"/>
</dbReference>
<sequence>MRLLFILLFSFTISNAFSQSFAIEGSARVQPGDIVLYNIVGPENPTDYLYEWIIEGGTVLAEDQNRCVIQWDQSATEGHIVYVSYLFLELAERRVRIGGVHLEPISQVTYFNGIVQNICPVFEDEGVTYSWEMAVSGGQWQNVAGVTTGCFKPAAVADKVAVRCLVSGNGWYDYSDIAYVEVPALNPGSITLAQQPDYNSAAQITSTPASYGYCSSLDYQYTWEMSTEGGTWIPIGNTQQWPLSNYLFKANSQIRRKTVCGNDTRYSNTLQLQPVYFPEIAENRNFLREISIAKRGVQSWMEIKVLDAGEKFQRTSYLDGLGRTVQKVDKGISLSADNGWRDMVSFTIYDNLGRSTRQYLPYPSATDPGLYKTAAATEQLNFYSTNFNESNSWGKVEMENNPLNRVLRTIDPGTERLSNNIGNSFEYDYNNSYTDNEKVHSWRIGYTPGDLPVTAANEICPDGKLVKNISINDKGKKVIEYKDLDGNLVLKKVQLEEAGDGLSNEHAGWLCTYQVYDDFNRLRYIITPKAVAYLDVNNWIMSREIADELCFYYEYDEKGRVIYKKSPGAAPLSLVYDHRDRLVFTQDGNQAAKTPREWVVNFYDELDRVIATGIYRSDLSVPQLQHALELAAVTNTYTVPYNNELQTITITTDGPSPVTVNDAATYTAMAFNYYDNYGFEGRKQFDAAFANNQAYGTSDPNIEPIGAGKRVAGMGTGSRIRVLGTSTFLYTTVYYDESGNPVQVLKDNYRNGTDIATTQYHFDGRVMSVHVKHGAPGNIFNNFSILTKNNYNKIGQLISVEKKFGSANFKKIASYTYDEFGRPKTKKIGEKAASSDPLETFNYSYNITGLLTGINKDYALSSNNSDQWTNYFGIYLGYENFDNRFDRARFDGKLTGLIWKTQGDNTPRKYDFDYDNAGRFIRADFTQRSALADNGWSAAKMDFSESNILYDENGNLKQLYRKGNVPGIASPLFIDKLVYTYKQVAGGQWSNQLLKVFDNDPGIGGPANGSLGDFKDEVYNSDTDDYQYDLNGNLIRDNNKKIRDGSNAGISYNYLDKPEKIILENKSVVEFVYDASGAKLVKKLTPAGGTAHTTYYVGAFVYEESELQFILHEEGRLRIMTPVSNTSPLGASSLITNGNVLLTGGKWGVYDYFVKDHMGSVRMVLTEETHQEIYQATMENSAAGEEEPLFGKVDNQGSPRHPGNELYNTRYAKPVTWSSNSTGQVSKLYTTGTGSTKSVGPNILLKVMGGDYIHATSRYYYDLPTGSVGNQHILSSLVNSILGGLSGAGVGQSIKDGIVPIGNTLQDPVVSPLLPFLNNRPTPANDRPKAYLNYIFFDENFNYIGDGSGAVLVSGQANDGSVTQPNIRAPKNGYAYVYLSNESDWPVYFDDLIVSHERGAIVQEAHYYPYGLKIDAISSRAFNKLENRYGFQAGFSEEEAESDLLEYDLRMYDAQIGRWNGIDPYDEFASPYCGMGNDPVNNLDINGGQLLDGLSALQTTLATTVSGFILGTVTGLIVDPDNAWQYAGWGAGIGAAAGIGINLFGPGIEKTTSIIAISTATSDANRFKMIITKVYMWSNLVFDPVNDSYYGIIETGTLLVGGDLSNGIEEITRVYTGPTAYGGLELTQTVRYLPAPKMTELPKPAKIDAHVTAPQLPSPPGSVETARENLRIDFVHSSDQIDPDTYPDAIRQIKILARAMNASSTARLTLTGNAGFANPDNKPVRILGPARAFNNLLVYLNGQRSTTENVTRARAMTVRNILIRQFRIDGTRINARAGVAYNDPFGRFVGVSLR</sequence>
<gene>
    <name evidence="3" type="ORF">P0Y53_20625</name>
</gene>
<proteinExistence type="predicted"/>
<dbReference type="Proteomes" id="UP001220610">
    <property type="component" value="Chromosome"/>
</dbReference>
<evidence type="ECO:0000313" key="4">
    <source>
        <dbReference type="Proteomes" id="UP001220610"/>
    </source>
</evidence>
<dbReference type="Pfam" id="PF20041">
    <property type="entry name" value="DUF6443"/>
    <property type="match status" value="1"/>
</dbReference>
<feature type="chain" id="PRO_5042597813" evidence="1">
    <location>
        <begin position="23"/>
        <end position="1794"/>
    </location>
</feature>
<dbReference type="NCBIfam" id="TIGR03696">
    <property type="entry name" value="Rhs_assc_core"/>
    <property type="match status" value="1"/>
</dbReference>
<organism evidence="3 4">
    <name type="scientific">Candidatus Pseudobacter hemicellulosilyticus</name>
    <dbReference type="NCBI Taxonomy" id="3121375"/>
    <lineage>
        <taxon>Bacteria</taxon>
        <taxon>Pseudomonadati</taxon>
        <taxon>Bacteroidota</taxon>
        <taxon>Chitinophagia</taxon>
        <taxon>Chitinophagales</taxon>
        <taxon>Chitinophagaceae</taxon>
        <taxon>Pseudobacter</taxon>
    </lineage>
</organism>
<dbReference type="InterPro" id="IPR045619">
    <property type="entry name" value="DUF6443"/>
</dbReference>
<protein>
    <submittedName>
        <fullName evidence="3">DUF6443 domain-containing protein</fullName>
    </submittedName>
</protein>
<accession>A0AAJ5WQH1</accession>
<dbReference type="InterPro" id="IPR022385">
    <property type="entry name" value="Rhs_assc_core"/>
</dbReference>
<name>A0AAJ5WQH1_9BACT</name>
<feature type="domain" description="DUF6443" evidence="2">
    <location>
        <begin position="301"/>
        <end position="428"/>
    </location>
</feature>
<reference evidence="3" key="1">
    <citation type="submission" date="2023-03" db="EMBL/GenBank/DDBJ databases">
        <title>Andean soil-derived lignocellulolytic bacterial consortium as a source of novel taxa and putative plastic-active enzymes.</title>
        <authorList>
            <person name="Diaz-Garcia L."/>
            <person name="Chuvochina M."/>
            <person name="Feuerriegel G."/>
            <person name="Bunk B."/>
            <person name="Sproer C."/>
            <person name="Streit W.R."/>
            <person name="Rodriguez L.M."/>
            <person name="Overmann J."/>
            <person name="Jimenez D.J."/>
        </authorList>
    </citation>
    <scope>NUCLEOTIDE SEQUENCE</scope>
    <source>
        <strain evidence="3">MAG 7</strain>
    </source>
</reference>